<accession>A0A3M8CWI8</accession>
<comment type="subcellular location">
    <subcellularLocation>
        <location evidence="2">Cytoplasm</location>
    </subcellularLocation>
</comment>
<keyword evidence="5" id="KW-0762">Sugar transport</keyword>
<evidence type="ECO:0000256" key="5">
    <source>
        <dbReference type="ARBA" id="ARBA00022597"/>
    </source>
</evidence>
<dbReference type="InterPro" id="IPR000032">
    <property type="entry name" value="HPr-like"/>
</dbReference>
<dbReference type="PROSITE" id="PS51350">
    <property type="entry name" value="PTS_HPR_DOM"/>
    <property type="match status" value="1"/>
</dbReference>
<sequence length="86" mass="9239">MVSQTFTIQNPTGLHARPASLFVQAATSFKSETFVIKGEKRMNGKSIMGLMTLGAAKGDAISLEVTGEDEEQALAELGKILEMVHE</sequence>
<dbReference type="InterPro" id="IPR035895">
    <property type="entry name" value="HPr-like_sf"/>
</dbReference>
<dbReference type="PRINTS" id="PR00107">
    <property type="entry name" value="PHOSPHOCPHPR"/>
</dbReference>
<protein>
    <recommendedName>
        <fullName evidence="3">Phosphocarrier protein HPr</fullName>
    </recommendedName>
</protein>
<dbReference type="GO" id="GO:0009401">
    <property type="term" value="P:phosphoenolpyruvate-dependent sugar phosphotransferase system"/>
    <property type="evidence" value="ECO:0007669"/>
    <property type="project" value="UniProtKB-KW"/>
</dbReference>
<dbReference type="Pfam" id="PF00381">
    <property type="entry name" value="PTS-HPr"/>
    <property type="match status" value="1"/>
</dbReference>
<dbReference type="CDD" id="cd00367">
    <property type="entry name" value="PTS-HPr_like"/>
    <property type="match status" value="1"/>
</dbReference>
<dbReference type="EMBL" id="RHHQ01000025">
    <property type="protein sequence ID" value="RNB80192.1"/>
    <property type="molecule type" value="Genomic_DNA"/>
</dbReference>
<dbReference type="GO" id="GO:0005737">
    <property type="term" value="C:cytoplasm"/>
    <property type="evidence" value="ECO:0007669"/>
    <property type="project" value="UniProtKB-SubCell"/>
</dbReference>
<dbReference type="InterPro" id="IPR050399">
    <property type="entry name" value="HPr"/>
</dbReference>
<evidence type="ECO:0000256" key="2">
    <source>
        <dbReference type="ARBA" id="ARBA00004496"/>
    </source>
</evidence>
<dbReference type="PANTHER" id="PTHR33705">
    <property type="entry name" value="PHOSPHOCARRIER PROTEIN HPR"/>
    <property type="match status" value="1"/>
</dbReference>
<proteinExistence type="predicted"/>
<dbReference type="Gene3D" id="3.30.1340.10">
    <property type="entry name" value="HPr-like"/>
    <property type="match status" value="1"/>
</dbReference>
<keyword evidence="5" id="KW-0813">Transport</keyword>
<evidence type="ECO:0000256" key="6">
    <source>
        <dbReference type="ARBA" id="ARBA00022683"/>
    </source>
</evidence>
<comment type="caution">
    <text evidence="8">The sequence shown here is derived from an EMBL/GenBank/DDBJ whole genome shotgun (WGS) entry which is preliminary data.</text>
</comment>
<dbReference type="AlphaFoldDB" id="A0A3M8CWI8"/>
<keyword evidence="4" id="KW-0963">Cytoplasm</keyword>
<reference evidence="8 9" key="1">
    <citation type="submission" date="2018-10" db="EMBL/GenBank/DDBJ databases">
        <title>Phylogenomics of Brevibacillus.</title>
        <authorList>
            <person name="Dunlap C."/>
        </authorList>
    </citation>
    <scope>NUCLEOTIDE SEQUENCE [LARGE SCALE GENOMIC DNA]</scope>
    <source>
        <strain evidence="8 9">JCM 15716</strain>
    </source>
</reference>
<dbReference type="PROSITE" id="PS00589">
    <property type="entry name" value="PTS_HPR_SER"/>
    <property type="match status" value="1"/>
</dbReference>
<dbReference type="RefSeq" id="WP_122921176.1">
    <property type="nucleotide sequence ID" value="NZ_RHHQ01000025.1"/>
</dbReference>
<keyword evidence="9" id="KW-1185">Reference proteome</keyword>
<gene>
    <name evidence="8" type="ORF">EDM56_27680</name>
</gene>
<name>A0A3M8CWI8_9BACL</name>
<dbReference type="NCBIfam" id="TIGR01003">
    <property type="entry name" value="PTS_HPr_family"/>
    <property type="match status" value="1"/>
</dbReference>
<dbReference type="InterPro" id="IPR001020">
    <property type="entry name" value="PTS_HPr_His_P_site"/>
</dbReference>
<comment type="function">
    <text evidence="1">General (non sugar-specific) component of the phosphoenolpyruvate-dependent sugar phosphotransferase system (sugar PTS). This major carbohydrate active-transport system catalyzes the phosphorylation of incoming sugar substrates concomitantly with their translocation across the cell membrane. The phosphoryl group from phosphoenolpyruvate (PEP) is transferred to the phosphoryl carrier protein HPr by enzyme I. Phospho-HPr then transfers it to the PTS EIIA domain.</text>
</comment>
<dbReference type="InterPro" id="IPR002114">
    <property type="entry name" value="PTS_HPr_Ser_P_site"/>
</dbReference>
<feature type="domain" description="HPr" evidence="7">
    <location>
        <begin position="1"/>
        <end position="86"/>
    </location>
</feature>
<organism evidence="8 9">
    <name type="scientific">Brevibacillus fluminis</name>
    <dbReference type="NCBI Taxonomy" id="511487"/>
    <lineage>
        <taxon>Bacteria</taxon>
        <taxon>Bacillati</taxon>
        <taxon>Bacillota</taxon>
        <taxon>Bacilli</taxon>
        <taxon>Bacillales</taxon>
        <taxon>Paenibacillaceae</taxon>
        <taxon>Brevibacillus</taxon>
    </lineage>
</organism>
<dbReference type="OrthoDB" id="9809047at2"/>
<evidence type="ECO:0000256" key="3">
    <source>
        <dbReference type="ARBA" id="ARBA00020422"/>
    </source>
</evidence>
<evidence type="ECO:0000256" key="4">
    <source>
        <dbReference type="ARBA" id="ARBA00022490"/>
    </source>
</evidence>
<evidence type="ECO:0000313" key="8">
    <source>
        <dbReference type="EMBL" id="RNB80192.1"/>
    </source>
</evidence>
<dbReference type="Proteomes" id="UP000271031">
    <property type="component" value="Unassembled WGS sequence"/>
</dbReference>
<dbReference type="PANTHER" id="PTHR33705:SF2">
    <property type="entry name" value="PHOSPHOCARRIER PROTEIN NPR"/>
    <property type="match status" value="1"/>
</dbReference>
<dbReference type="SUPFAM" id="SSF55594">
    <property type="entry name" value="HPr-like"/>
    <property type="match status" value="1"/>
</dbReference>
<keyword evidence="6" id="KW-0598">Phosphotransferase system</keyword>
<dbReference type="PROSITE" id="PS00369">
    <property type="entry name" value="PTS_HPR_HIS"/>
    <property type="match status" value="1"/>
</dbReference>
<evidence type="ECO:0000256" key="1">
    <source>
        <dbReference type="ARBA" id="ARBA00003681"/>
    </source>
</evidence>
<evidence type="ECO:0000259" key="7">
    <source>
        <dbReference type="PROSITE" id="PS51350"/>
    </source>
</evidence>
<evidence type="ECO:0000313" key="9">
    <source>
        <dbReference type="Proteomes" id="UP000271031"/>
    </source>
</evidence>